<evidence type="ECO:0000313" key="2">
    <source>
        <dbReference type="Proteomes" id="UP000321947"/>
    </source>
</evidence>
<keyword evidence="1" id="KW-0645">Protease</keyword>
<dbReference type="GO" id="GO:0006508">
    <property type="term" value="P:proteolysis"/>
    <property type="evidence" value="ECO:0007669"/>
    <property type="project" value="UniProtKB-KW"/>
</dbReference>
<keyword evidence="1" id="KW-0378">Hydrolase</keyword>
<dbReference type="AlphaFoldDB" id="A0A5D3CDL6"/>
<dbReference type="EMBL" id="SSTD01011768">
    <property type="protein sequence ID" value="TYK09430.1"/>
    <property type="molecule type" value="Genomic_DNA"/>
</dbReference>
<reference evidence="1 2" key="1">
    <citation type="submission" date="2019-08" db="EMBL/GenBank/DDBJ databases">
        <title>Draft genome sequences of two oriental melons (Cucumis melo L. var makuwa).</title>
        <authorList>
            <person name="Kwon S.-Y."/>
        </authorList>
    </citation>
    <scope>NUCLEOTIDE SEQUENCE [LARGE SCALE GENOMIC DNA]</scope>
    <source>
        <strain evidence="2">cv. Chang Bougi</strain>
        <tissue evidence="1">Leaf</tissue>
    </source>
</reference>
<protein>
    <submittedName>
        <fullName evidence="1">Gag protease polyprotein</fullName>
    </submittedName>
</protein>
<organism evidence="1 2">
    <name type="scientific">Cucumis melo var. makuwa</name>
    <name type="common">Oriental melon</name>
    <dbReference type="NCBI Taxonomy" id="1194695"/>
    <lineage>
        <taxon>Eukaryota</taxon>
        <taxon>Viridiplantae</taxon>
        <taxon>Streptophyta</taxon>
        <taxon>Embryophyta</taxon>
        <taxon>Tracheophyta</taxon>
        <taxon>Spermatophyta</taxon>
        <taxon>Magnoliopsida</taxon>
        <taxon>eudicotyledons</taxon>
        <taxon>Gunneridae</taxon>
        <taxon>Pentapetalae</taxon>
        <taxon>rosids</taxon>
        <taxon>fabids</taxon>
        <taxon>Cucurbitales</taxon>
        <taxon>Cucurbitaceae</taxon>
        <taxon>Benincaseae</taxon>
        <taxon>Cucumis</taxon>
    </lineage>
</organism>
<evidence type="ECO:0000313" key="1">
    <source>
        <dbReference type="EMBL" id="TYK09430.1"/>
    </source>
</evidence>
<proteinExistence type="predicted"/>
<dbReference type="GO" id="GO:0008233">
    <property type="term" value="F:peptidase activity"/>
    <property type="evidence" value="ECO:0007669"/>
    <property type="project" value="UniProtKB-KW"/>
</dbReference>
<dbReference type="Proteomes" id="UP000321947">
    <property type="component" value="Unassembled WGS sequence"/>
</dbReference>
<gene>
    <name evidence="1" type="ORF">E5676_scaffold5878G00010</name>
</gene>
<sequence>MESVVDNRQLEVSLSSEPVVREYPDVFCDKLPGLPPPMEIDIAIELEPDTPTISRAPTEWLQLS</sequence>
<name>A0A5D3CDL6_CUCMM</name>
<accession>A0A5D3CDL6</accession>
<comment type="caution">
    <text evidence="1">The sequence shown here is derived from an EMBL/GenBank/DDBJ whole genome shotgun (WGS) entry which is preliminary data.</text>
</comment>